<dbReference type="EMBL" id="FQUX01000003">
    <property type="protein sequence ID" value="SHF25693.1"/>
    <property type="molecule type" value="Genomic_DNA"/>
</dbReference>
<accession>A0A1M5A5X0</accession>
<organism evidence="1 2">
    <name type="scientific">Arenibacter palladensis</name>
    <dbReference type="NCBI Taxonomy" id="237373"/>
    <lineage>
        <taxon>Bacteria</taxon>
        <taxon>Pseudomonadati</taxon>
        <taxon>Bacteroidota</taxon>
        <taxon>Flavobacteriia</taxon>
        <taxon>Flavobacteriales</taxon>
        <taxon>Flavobacteriaceae</taxon>
        <taxon>Arenibacter</taxon>
    </lineage>
</organism>
<reference evidence="2" key="1">
    <citation type="submission" date="2016-11" db="EMBL/GenBank/DDBJ databases">
        <authorList>
            <person name="Varghese N."/>
            <person name="Submissions S."/>
        </authorList>
    </citation>
    <scope>NUCLEOTIDE SEQUENCE [LARGE SCALE GENOMIC DNA]</scope>
    <source>
        <strain evidence="2">DSM 17539</strain>
    </source>
</reference>
<dbReference type="Proteomes" id="UP000184406">
    <property type="component" value="Unassembled WGS sequence"/>
</dbReference>
<evidence type="ECO:0000313" key="2">
    <source>
        <dbReference type="Proteomes" id="UP000184406"/>
    </source>
</evidence>
<evidence type="ECO:0000313" key="1">
    <source>
        <dbReference type="EMBL" id="SHF25693.1"/>
    </source>
</evidence>
<proteinExistence type="predicted"/>
<sequence length="383" mass="45243">MTTFKNPPIYLCIGDKEVYHYFYILTFNYTYICVGKHMKKPKWQTEFRDLPKIPDTKKWLKGEHETIEQKISKKLAVGMSISDAEREIMQGLVLFYGILYKSLQDLEFESFTQKDFKNFENYIFYAFNYFPVLANKLTIYQLYRVVINEHLIGNKESLTKKGLLSYPPLHIVRKINKYNRANTPKTNVFYGAETIDTALNEIKPQIGDKVTVGVWKPIVEREYNSYPISHSEKGFGVNENSTNAIRAFNEYKKTHDKVLTDHMEPYFHVLGYEYSKPIKHHYEYLISAMFSEKILDNPQNKGTSFDFECIIYPSVGNKFKTSNVAVRKDILRHEFELTKVIEFEVTDCHYEKGQKTNPESINLVDYKDYRITEKIEDNRIIWK</sequence>
<name>A0A1M5A5X0_9FLAO</name>
<protein>
    <submittedName>
        <fullName evidence="1">RES domain-containing protein</fullName>
    </submittedName>
</protein>
<dbReference type="AlphaFoldDB" id="A0A1M5A5X0"/>
<gene>
    <name evidence="1" type="ORF">SAMN03080594_103106</name>
</gene>
<keyword evidence="2" id="KW-1185">Reference proteome</keyword>